<keyword evidence="6" id="KW-1185">Reference proteome</keyword>
<dbReference type="PRINTS" id="PR00455">
    <property type="entry name" value="HTHTETR"/>
</dbReference>
<accession>A0ABZ1LQX9</accession>
<feature type="region of interest" description="Disordered" evidence="3">
    <location>
        <begin position="1"/>
        <end position="61"/>
    </location>
</feature>
<keyword evidence="1 2" id="KW-0238">DNA-binding</keyword>
<dbReference type="InterPro" id="IPR041678">
    <property type="entry name" value="TetR_C_16"/>
</dbReference>
<dbReference type="InterPro" id="IPR009057">
    <property type="entry name" value="Homeodomain-like_sf"/>
</dbReference>
<evidence type="ECO:0000259" key="4">
    <source>
        <dbReference type="PROSITE" id="PS50977"/>
    </source>
</evidence>
<dbReference type="Pfam" id="PF17920">
    <property type="entry name" value="TetR_C_16"/>
    <property type="match status" value="1"/>
</dbReference>
<dbReference type="Pfam" id="PF00440">
    <property type="entry name" value="TetR_N"/>
    <property type="match status" value="1"/>
</dbReference>
<dbReference type="SUPFAM" id="SSF48498">
    <property type="entry name" value="Tetracyclin repressor-like, C-terminal domain"/>
    <property type="match status" value="1"/>
</dbReference>
<evidence type="ECO:0000256" key="3">
    <source>
        <dbReference type="SAM" id="MobiDB-lite"/>
    </source>
</evidence>
<reference evidence="5 6" key="1">
    <citation type="submission" date="2022-10" db="EMBL/GenBank/DDBJ databases">
        <title>The complete genomes of actinobacterial strains from the NBC collection.</title>
        <authorList>
            <person name="Joergensen T.S."/>
            <person name="Alvarez Arevalo M."/>
            <person name="Sterndorff E.B."/>
            <person name="Faurdal D."/>
            <person name="Vuksanovic O."/>
            <person name="Mourched A.-S."/>
            <person name="Charusanti P."/>
            <person name="Shaw S."/>
            <person name="Blin K."/>
            <person name="Weber T."/>
        </authorList>
    </citation>
    <scope>NUCLEOTIDE SEQUENCE [LARGE SCALE GENOMIC DNA]</scope>
    <source>
        <strain evidence="5 6">NBC_00116</strain>
    </source>
</reference>
<gene>
    <name evidence="5" type="ORF">OHB34_04035</name>
</gene>
<dbReference type="InterPro" id="IPR036271">
    <property type="entry name" value="Tet_transcr_reg_TetR-rel_C_sf"/>
</dbReference>
<evidence type="ECO:0000313" key="6">
    <source>
        <dbReference type="Proteomes" id="UP001622731"/>
    </source>
</evidence>
<dbReference type="InterPro" id="IPR001647">
    <property type="entry name" value="HTH_TetR"/>
</dbReference>
<proteinExistence type="predicted"/>
<organism evidence="5 6">
    <name type="scientific">Streptomyces anthocyanicus</name>
    <dbReference type="NCBI Taxonomy" id="68174"/>
    <lineage>
        <taxon>Bacteria</taxon>
        <taxon>Bacillati</taxon>
        <taxon>Actinomycetota</taxon>
        <taxon>Actinomycetes</taxon>
        <taxon>Kitasatosporales</taxon>
        <taxon>Streptomycetaceae</taxon>
        <taxon>Streptomyces</taxon>
        <taxon>Streptomyces violaceoruber group</taxon>
    </lineage>
</organism>
<dbReference type="PROSITE" id="PS50977">
    <property type="entry name" value="HTH_TETR_2"/>
    <property type="match status" value="1"/>
</dbReference>
<feature type="domain" description="HTH tetR-type" evidence="4">
    <location>
        <begin position="59"/>
        <end position="119"/>
    </location>
</feature>
<sequence>MESVSDTREVAGSGREQTGDTAGTAAAAGQAAGQAAGPAAGQAAGQATKHAGGRRPGETRTREAILTAARVCFAERGFDATSLRRIAETAGVDQSLVHHFYGTKENLFLQALELPGKIEEAITAAAQGGLDGIGERVVRAHLSVWDDVSSRPALMTMVRSAAIHRAAAARLRETATGILARALGGVITGEDAMLRTSMVATQLVGLAMMRYVAHLEPLASADTDTVARHYGRAVQAIVTDRD</sequence>
<dbReference type="EMBL" id="CP108200">
    <property type="protein sequence ID" value="WTR93329.1"/>
    <property type="molecule type" value="Genomic_DNA"/>
</dbReference>
<dbReference type="SUPFAM" id="SSF46689">
    <property type="entry name" value="Homeodomain-like"/>
    <property type="match status" value="1"/>
</dbReference>
<evidence type="ECO:0000256" key="2">
    <source>
        <dbReference type="PROSITE-ProRule" id="PRU00335"/>
    </source>
</evidence>
<feature type="DNA-binding region" description="H-T-H motif" evidence="2">
    <location>
        <begin position="82"/>
        <end position="101"/>
    </location>
</feature>
<dbReference type="Gene3D" id="1.10.357.10">
    <property type="entry name" value="Tetracycline Repressor, domain 2"/>
    <property type="match status" value="1"/>
</dbReference>
<dbReference type="Proteomes" id="UP001622731">
    <property type="component" value="Chromosome"/>
</dbReference>
<dbReference type="RefSeq" id="WP_136208379.1">
    <property type="nucleotide sequence ID" value="NZ_CP108200.1"/>
</dbReference>
<evidence type="ECO:0000256" key="1">
    <source>
        <dbReference type="ARBA" id="ARBA00023125"/>
    </source>
</evidence>
<dbReference type="PANTHER" id="PTHR30055:SF235">
    <property type="entry name" value="TRANSCRIPTIONAL REGULATORY PROTEIN"/>
    <property type="match status" value="1"/>
</dbReference>
<feature type="compositionally biased region" description="Low complexity" evidence="3">
    <location>
        <begin position="19"/>
        <end position="50"/>
    </location>
</feature>
<name>A0ABZ1LQX9_9ACTN</name>
<protein>
    <submittedName>
        <fullName evidence="5">TetR family transcriptional regulator</fullName>
    </submittedName>
</protein>
<evidence type="ECO:0000313" key="5">
    <source>
        <dbReference type="EMBL" id="WTR93329.1"/>
    </source>
</evidence>
<dbReference type="InterPro" id="IPR050109">
    <property type="entry name" value="HTH-type_TetR-like_transc_reg"/>
</dbReference>
<dbReference type="PANTHER" id="PTHR30055">
    <property type="entry name" value="HTH-TYPE TRANSCRIPTIONAL REGULATOR RUTR"/>
    <property type="match status" value="1"/>
</dbReference>